<feature type="non-terminal residue" evidence="1">
    <location>
        <position position="1"/>
    </location>
</feature>
<protein>
    <submittedName>
        <fullName evidence="1">Uncharacterized protein</fullName>
    </submittedName>
</protein>
<reference evidence="1" key="1">
    <citation type="submission" date="2020-04" db="EMBL/GenBank/DDBJ databases">
        <authorList>
            <person name="Broberg M."/>
        </authorList>
    </citation>
    <scope>NUCLEOTIDE SEQUENCE</scope>
</reference>
<accession>A0ACA9UPQ4</accession>
<keyword evidence="2" id="KW-1185">Reference proteome</keyword>
<sequence>EHKIDRLQQTTAATSADRRTDKIERWLRPPDPSTNANHARKLRHGGTGAWLLEHPVFQDWYSGSRRHLWLHGLAGCGKTVLSATVLDHLAKGSGRLILSFFFDFGDKAKKTVDGMLRSLVFQLYRGGTDSARVLDASFQAHQDGRDQPSTKALSDALFTMLAAQEQVVIVLDALDESTSRDELLRWIKDTVSRQGLSHVQIVCTSRPESEFQCDMPSLMGAENSLALDKQSVNADIRSYVAAQLSERRDFRDKRLSPEIRDKIQRKVGDGADGMFRWAFCQLESLARCRHEAAIVNALASLPPDLAATYRRMIESIPTELKTDAMRLLQFLVHMERPLTLAEAKEVIATQIENEPRGFDVKRRLYRDADVLDYCPSLVTVVHATDDELHLAHFSVKEYLLREKKFNIINASSSITSTCLTYLTDIKGSHQGIKQDFPMARCTAKIWTRHAALARASKELARAIVQFLENEETFQRWACLYQPDRAWDGDPGPPQGSQLYYVCFDGLVEPARGLIAQGADVDARGGEYGNALQSASYRGHQDIVVLLLNEGANVNAQGGHFGNALQAASSQDHQEIVGLLLDKGADVNAHGGEYGNPLQAASLGGHQEMWYYC</sequence>
<dbReference type="Proteomes" id="UP000836387">
    <property type="component" value="Unassembled WGS sequence"/>
</dbReference>
<comment type="caution">
    <text evidence="1">The sequence shown here is derived from an EMBL/GenBank/DDBJ whole genome shotgun (WGS) entry which is preliminary data.</text>
</comment>
<evidence type="ECO:0000313" key="2">
    <source>
        <dbReference type="Proteomes" id="UP000836387"/>
    </source>
</evidence>
<gene>
    <name evidence="1" type="ORF">CRV2_00016683</name>
</gene>
<evidence type="ECO:0000313" key="1">
    <source>
        <dbReference type="EMBL" id="CAG9954319.1"/>
    </source>
</evidence>
<proteinExistence type="predicted"/>
<name>A0ACA9UPQ4_BIOOC</name>
<dbReference type="EMBL" id="CADEHS020000569">
    <property type="protein sequence ID" value="CAG9954319.1"/>
    <property type="molecule type" value="Genomic_DNA"/>
</dbReference>
<reference evidence="1" key="2">
    <citation type="submission" date="2021-10" db="EMBL/GenBank/DDBJ databases">
        <authorList>
            <person name="Piombo E."/>
        </authorList>
    </citation>
    <scope>NUCLEOTIDE SEQUENCE</scope>
</reference>
<organism evidence="1 2">
    <name type="scientific">Clonostachys rosea f. rosea IK726</name>
    <dbReference type="NCBI Taxonomy" id="1349383"/>
    <lineage>
        <taxon>Eukaryota</taxon>
        <taxon>Fungi</taxon>
        <taxon>Dikarya</taxon>
        <taxon>Ascomycota</taxon>
        <taxon>Pezizomycotina</taxon>
        <taxon>Sordariomycetes</taxon>
        <taxon>Hypocreomycetidae</taxon>
        <taxon>Hypocreales</taxon>
        <taxon>Bionectriaceae</taxon>
        <taxon>Clonostachys</taxon>
    </lineage>
</organism>